<comment type="caution">
    <text evidence="5">The sequence shown here is derived from an EMBL/GenBank/DDBJ whole genome shotgun (WGS) entry which is preliminary data.</text>
</comment>
<keyword evidence="3" id="KW-0804">Transcription</keyword>
<dbReference type="InterPro" id="IPR046532">
    <property type="entry name" value="DUF6597"/>
</dbReference>
<sequence>MRYFRQLPAVALRNSVDHLWCIADGPRYSAERILPTGTTELVINLDADTIAITNQQGPQRFSGATVCGPYSRAFDIDARAHTTMVGVHFRPGGVRAILGIPPRELGGSHVDLAAVWNRGAADLRSQICEAESVGKRLQIIESALLTRFHSDRELTREVAFAVNALSLSRRPAAIENLAREVGFSHRRLIQLFTTQVGMPPKRFARLQRFRHAHDAISSAPTPPHWPIFAVEHGYADQSHMIREFQEFSGMTPAQQLRHSGYVAKDDHIALEP</sequence>
<dbReference type="Pfam" id="PF20240">
    <property type="entry name" value="DUF6597"/>
    <property type="match status" value="1"/>
</dbReference>
<dbReference type="RefSeq" id="WP_070943707.1">
    <property type="nucleotide sequence ID" value="NZ_MLCL01000033.1"/>
</dbReference>
<protein>
    <recommendedName>
        <fullName evidence="4">HTH araC/xylS-type domain-containing protein</fullName>
    </recommendedName>
</protein>
<evidence type="ECO:0000313" key="6">
    <source>
        <dbReference type="Proteomes" id="UP000179636"/>
    </source>
</evidence>
<dbReference type="OrthoDB" id="2559672at2"/>
<dbReference type="PANTHER" id="PTHR46796:SF15">
    <property type="entry name" value="BLL1074 PROTEIN"/>
    <property type="match status" value="1"/>
</dbReference>
<dbReference type="InterPro" id="IPR018060">
    <property type="entry name" value="HTH_AraC"/>
</dbReference>
<keyword evidence="1" id="KW-0805">Transcription regulation</keyword>
<accession>A0A1S1KH43</accession>
<dbReference type="InterPro" id="IPR050204">
    <property type="entry name" value="AraC_XylS_family_regulators"/>
</dbReference>
<evidence type="ECO:0000256" key="2">
    <source>
        <dbReference type="ARBA" id="ARBA00023125"/>
    </source>
</evidence>
<keyword evidence="6" id="KW-1185">Reference proteome</keyword>
<organism evidence="5 6">
    <name type="scientific">Mycobacterium syngnathidarum</name>
    <dbReference type="NCBI Taxonomy" id="1908205"/>
    <lineage>
        <taxon>Bacteria</taxon>
        <taxon>Bacillati</taxon>
        <taxon>Actinomycetota</taxon>
        <taxon>Actinomycetes</taxon>
        <taxon>Mycobacteriales</taxon>
        <taxon>Mycobacteriaceae</taxon>
        <taxon>Mycobacterium</taxon>
    </lineage>
</organism>
<dbReference type="Pfam" id="PF12833">
    <property type="entry name" value="HTH_18"/>
    <property type="match status" value="1"/>
</dbReference>
<evidence type="ECO:0000259" key="4">
    <source>
        <dbReference type="PROSITE" id="PS01124"/>
    </source>
</evidence>
<dbReference type="PANTHER" id="PTHR46796">
    <property type="entry name" value="HTH-TYPE TRANSCRIPTIONAL ACTIVATOR RHAS-RELATED"/>
    <property type="match status" value="1"/>
</dbReference>
<gene>
    <name evidence="5" type="ORF">BKG61_03750</name>
</gene>
<proteinExistence type="predicted"/>
<dbReference type="EMBL" id="MLHV01000002">
    <property type="protein sequence ID" value="OHU07637.1"/>
    <property type="molecule type" value="Genomic_DNA"/>
</dbReference>
<dbReference type="STRING" id="1908205.BKG60_11465"/>
<dbReference type="Gene3D" id="1.10.10.60">
    <property type="entry name" value="Homeodomain-like"/>
    <property type="match status" value="1"/>
</dbReference>
<dbReference type="SMART" id="SM00342">
    <property type="entry name" value="HTH_ARAC"/>
    <property type="match status" value="1"/>
</dbReference>
<dbReference type="Proteomes" id="UP000179636">
    <property type="component" value="Unassembled WGS sequence"/>
</dbReference>
<dbReference type="GO" id="GO:0003700">
    <property type="term" value="F:DNA-binding transcription factor activity"/>
    <property type="evidence" value="ECO:0007669"/>
    <property type="project" value="InterPro"/>
</dbReference>
<accession>A0A1Q9WCR8</accession>
<dbReference type="AlphaFoldDB" id="A0A1S1KH43"/>
<dbReference type="GO" id="GO:0043565">
    <property type="term" value="F:sequence-specific DNA binding"/>
    <property type="evidence" value="ECO:0007669"/>
    <property type="project" value="InterPro"/>
</dbReference>
<name>A0A1S1KH43_9MYCO</name>
<evidence type="ECO:0000313" key="5">
    <source>
        <dbReference type="EMBL" id="OHU07637.1"/>
    </source>
</evidence>
<reference evidence="5 6" key="1">
    <citation type="submission" date="2016-10" db="EMBL/GenBank/DDBJ databases">
        <title>Evaluation of Human, Animal and Environmental Mycobacterium chelonae Isolates by Core Genome Phylogenomic Analysis, Targeted Gene Comparison, and Anti-microbial Susceptibility Patterns: A Tale of Mistaken Identities.</title>
        <authorList>
            <person name="Fogelson S.B."/>
            <person name="Camus A.C."/>
            <person name="Lorenz W."/>
            <person name="Vasireddy R."/>
            <person name="Vasireddy S."/>
            <person name="Smith T."/>
            <person name="Brown-Elliott B.A."/>
            <person name="Wallace R.J.Jr."/>
            <person name="Hasan N.A."/>
            <person name="Reischl U."/>
            <person name="Sanchez S."/>
        </authorList>
    </citation>
    <scope>NUCLEOTIDE SEQUENCE [LARGE SCALE GENOMIC DNA]</scope>
    <source>
        <strain evidence="5 6">24999</strain>
    </source>
</reference>
<keyword evidence="2" id="KW-0238">DNA-binding</keyword>
<evidence type="ECO:0000256" key="3">
    <source>
        <dbReference type="ARBA" id="ARBA00023163"/>
    </source>
</evidence>
<evidence type="ECO:0000256" key="1">
    <source>
        <dbReference type="ARBA" id="ARBA00023015"/>
    </source>
</evidence>
<dbReference type="PROSITE" id="PS01124">
    <property type="entry name" value="HTH_ARAC_FAMILY_2"/>
    <property type="match status" value="1"/>
</dbReference>
<feature type="domain" description="HTH araC/xylS-type" evidence="4">
    <location>
        <begin position="157"/>
        <end position="258"/>
    </location>
</feature>